<proteinExistence type="predicted"/>
<gene>
    <name evidence="1" type="ORF">PXEA_LOCUS4289</name>
</gene>
<dbReference type="AlphaFoldDB" id="A0A3S5BNK6"/>
<dbReference type="EMBL" id="CAAALY010010095">
    <property type="protein sequence ID" value="VEL10849.1"/>
    <property type="molecule type" value="Genomic_DNA"/>
</dbReference>
<dbReference type="OrthoDB" id="191979at2759"/>
<sequence length="109" mass="12338">MIQPCFPRTILIPFFQASFPSSFTPHLFSIFFFSRLLIIPIPSDSFLFFGPTTRCPVLFMTGALASHNNSVKNLYEALQASLKNDPIRRTKVELVQVDGVANVMRERVS</sequence>
<comment type="caution">
    <text evidence="1">The sequence shown here is derived from an EMBL/GenBank/DDBJ whole genome shotgun (WGS) entry which is preliminary data.</text>
</comment>
<name>A0A3S5BNK6_9PLAT</name>
<protein>
    <submittedName>
        <fullName evidence="1">Uncharacterized protein</fullName>
    </submittedName>
</protein>
<reference evidence="1" key="1">
    <citation type="submission" date="2018-11" db="EMBL/GenBank/DDBJ databases">
        <authorList>
            <consortium name="Pathogen Informatics"/>
        </authorList>
    </citation>
    <scope>NUCLEOTIDE SEQUENCE</scope>
</reference>
<evidence type="ECO:0000313" key="2">
    <source>
        <dbReference type="Proteomes" id="UP000784294"/>
    </source>
</evidence>
<keyword evidence="2" id="KW-1185">Reference proteome</keyword>
<accession>A0A3S5BNK6</accession>
<evidence type="ECO:0000313" key="1">
    <source>
        <dbReference type="EMBL" id="VEL10849.1"/>
    </source>
</evidence>
<organism evidence="1 2">
    <name type="scientific">Protopolystoma xenopodis</name>
    <dbReference type="NCBI Taxonomy" id="117903"/>
    <lineage>
        <taxon>Eukaryota</taxon>
        <taxon>Metazoa</taxon>
        <taxon>Spiralia</taxon>
        <taxon>Lophotrochozoa</taxon>
        <taxon>Platyhelminthes</taxon>
        <taxon>Monogenea</taxon>
        <taxon>Polyopisthocotylea</taxon>
        <taxon>Polystomatidea</taxon>
        <taxon>Polystomatidae</taxon>
        <taxon>Protopolystoma</taxon>
    </lineage>
</organism>
<dbReference type="Proteomes" id="UP000784294">
    <property type="component" value="Unassembled WGS sequence"/>
</dbReference>